<dbReference type="InterPro" id="IPR001138">
    <property type="entry name" value="Zn2Cys6_DnaBD"/>
</dbReference>
<dbReference type="PROSITE" id="PS50048">
    <property type="entry name" value="ZN2_CY6_FUNGAL_2"/>
    <property type="match status" value="1"/>
</dbReference>
<dbReference type="Proteomes" id="UP001396898">
    <property type="component" value="Unassembled WGS sequence"/>
</dbReference>
<organism evidence="4 5">
    <name type="scientific">Apiospora marii</name>
    <dbReference type="NCBI Taxonomy" id="335849"/>
    <lineage>
        <taxon>Eukaryota</taxon>
        <taxon>Fungi</taxon>
        <taxon>Dikarya</taxon>
        <taxon>Ascomycota</taxon>
        <taxon>Pezizomycotina</taxon>
        <taxon>Sordariomycetes</taxon>
        <taxon>Xylariomycetidae</taxon>
        <taxon>Amphisphaeriales</taxon>
        <taxon>Apiosporaceae</taxon>
        <taxon>Apiospora</taxon>
    </lineage>
</organism>
<feature type="region of interest" description="Disordered" evidence="2">
    <location>
        <begin position="281"/>
        <end position="310"/>
    </location>
</feature>
<accession>A0ABR1SCC4</accession>
<dbReference type="CDD" id="cd00067">
    <property type="entry name" value="GAL4"/>
    <property type="match status" value="1"/>
</dbReference>
<evidence type="ECO:0000256" key="1">
    <source>
        <dbReference type="ARBA" id="ARBA00023242"/>
    </source>
</evidence>
<dbReference type="PANTHER" id="PTHR37848:SF1">
    <property type="entry name" value="SUN DOMAIN-CONTAINING PROTEIN"/>
    <property type="match status" value="1"/>
</dbReference>
<keyword evidence="1" id="KW-0539">Nucleus</keyword>
<keyword evidence="5" id="KW-1185">Reference proteome</keyword>
<dbReference type="InterPro" id="IPR036864">
    <property type="entry name" value="Zn2-C6_fun-type_DNA-bd_sf"/>
</dbReference>
<dbReference type="Pfam" id="PF00172">
    <property type="entry name" value="Zn_clus"/>
    <property type="match status" value="1"/>
</dbReference>
<feature type="compositionally biased region" description="Polar residues" evidence="2">
    <location>
        <begin position="285"/>
        <end position="304"/>
    </location>
</feature>
<feature type="region of interest" description="Disordered" evidence="2">
    <location>
        <begin position="221"/>
        <end position="244"/>
    </location>
</feature>
<dbReference type="PANTHER" id="PTHR37848">
    <property type="entry name" value="EXPRESSED PROTEIN"/>
    <property type="match status" value="1"/>
</dbReference>
<proteinExistence type="predicted"/>
<dbReference type="EMBL" id="JAQQWI010000007">
    <property type="protein sequence ID" value="KAK8028692.1"/>
    <property type="molecule type" value="Genomic_DNA"/>
</dbReference>
<feature type="compositionally biased region" description="Polar residues" evidence="2">
    <location>
        <begin position="495"/>
        <end position="504"/>
    </location>
</feature>
<evidence type="ECO:0000313" key="5">
    <source>
        <dbReference type="Proteomes" id="UP001396898"/>
    </source>
</evidence>
<feature type="compositionally biased region" description="Low complexity" evidence="2">
    <location>
        <begin position="145"/>
        <end position="157"/>
    </location>
</feature>
<evidence type="ECO:0000259" key="3">
    <source>
        <dbReference type="PROSITE" id="PS50048"/>
    </source>
</evidence>
<dbReference type="SMART" id="SM00066">
    <property type="entry name" value="GAL4"/>
    <property type="match status" value="1"/>
</dbReference>
<feature type="region of interest" description="Disordered" evidence="2">
    <location>
        <begin position="132"/>
        <end position="207"/>
    </location>
</feature>
<evidence type="ECO:0000256" key="2">
    <source>
        <dbReference type="SAM" id="MobiDB-lite"/>
    </source>
</evidence>
<comment type="caution">
    <text evidence="4">The sequence shown here is derived from an EMBL/GenBank/DDBJ whole genome shotgun (WGS) entry which is preliminary data.</text>
</comment>
<sequence length="769" mass="84716">MSDEEAEDGRASKKRKASRACDRCNLQHQPCDNATPKCSVCDRAGTECTYNRPVRKRGPRTGYTAQYGERLWGLVLQANPAIEDMILRTLATDTYRDTGITNADYFRNNDNQAELVSYFTESRLGRFVQSGDLPDIKDLPPPPSSLQLSNSTSEQLTPDLSLSRANGHHANSEHGATVAAKDDAPKFPHPASIVSSHGAPQNPGEIYTQSDDIRRATLSDFAQADGPGPTSQTHSTEHSSWQTGISPIVSDTTSAFNRSVLDDSHDAASLYQCPIPMGVKRHPSTFATPSASHGTPGSQSNGESSVPHRRNTETDLDFASTYKWYDPVPTDTLLNLGFVAGEGMAEDFFDLCENPDPVDNTDMSPTSYNEDEETVWRRLVMRGRGFGFAEDLASGSVMPHTSNVQNTYTIADRELDGVLRLLFHIGLYRMENQDSVVADKSGQASGRVHRASDHGFGSSSVPLPAELAGDEPDVSLPTSQPAKPPPYSTPSSSSVEVRNNQSPTGKGLQYYPGLPLLDYRQYSPPMFELSGDSTTISSKATDCTTQAADPRPGTRGRRVDFSIRMNLMSLLVPNDPQDRLDYLRVVRRDEMACRGGAQPSLKPDVPAGSLQEWCERFVADPANIKTFLLERAVANLDTNWIEGQLRSLAAATDYNGHVTVSFPVTHCKVLVQSPDKVNKFFTSVSALFTGKSKYEVVKAVWPFATAKNNEQGRKCIVQSEKTWWEEWKDPIKYAIVTKRHGYVTNEDKLECIMEGKGKSLTVNWEMAEY</sequence>
<gene>
    <name evidence="4" type="ORF">PG991_005748</name>
</gene>
<feature type="compositionally biased region" description="Polar residues" evidence="2">
    <location>
        <begin position="229"/>
        <end position="244"/>
    </location>
</feature>
<reference evidence="4 5" key="1">
    <citation type="submission" date="2023-01" db="EMBL/GenBank/DDBJ databases">
        <title>Analysis of 21 Apiospora genomes using comparative genomics revels a genus with tremendous synthesis potential of carbohydrate active enzymes and secondary metabolites.</title>
        <authorList>
            <person name="Sorensen T."/>
        </authorList>
    </citation>
    <scope>NUCLEOTIDE SEQUENCE [LARGE SCALE GENOMIC DNA]</scope>
    <source>
        <strain evidence="4 5">CBS 20057</strain>
    </source>
</reference>
<dbReference type="SUPFAM" id="SSF57701">
    <property type="entry name" value="Zn2/Cys6 DNA-binding domain"/>
    <property type="match status" value="1"/>
</dbReference>
<evidence type="ECO:0000313" key="4">
    <source>
        <dbReference type="EMBL" id="KAK8028692.1"/>
    </source>
</evidence>
<protein>
    <recommendedName>
        <fullName evidence="3">Zn(2)-C6 fungal-type domain-containing protein</fullName>
    </recommendedName>
</protein>
<feature type="domain" description="Zn(2)-C6 fungal-type" evidence="3">
    <location>
        <begin position="20"/>
        <end position="50"/>
    </location>
</feature>
<feature type="region of interest" description="Disordered" evidence="2">
    <location>
        <begin position="1"/>
        <end position="20"/>
    </location>
</feature>
<feature type="region of interest" description="Disordered" evidence="2">
    <location>
        <begin position="439"/>
        <end position="510"/>
    </location>
</feature>
<name>A0ABR1SCC4_9PEZI</name>
<dbReference type="Gene3D" id="4.10.240.10">
    <property type="entry name" value="Zn(2)-C6 fungal-type DNA-binding domain"/>
    <property type="match status" value="1"/>
</dbReference>